<organism evidence="5 6">
    <name type="scientific">Paralvinella palmiformis</name>
    <dbReference type="NCBI Taxonomy" id="53620"/>
    <lineage>
        <taxon>Eukaryota</taxon>
        <taxon>Metazoa</taxon>
        <taxon>Spiralia</taxon>
        <taxon>Lophotrochozoa</taxon>
        <taxon>Annelida</taxon>
        <taxon>Polychaeta</taxon>
        <taxon>Sedentaria</taxon>
        <taxon>Canalipalpata</taxon>
        <taxon>Terebellida</taxon>
        <taxon>Terebelliformia</taxon>
        <taxon>Alvinellidae</taxon>
        <taxon>Paralvinella</taxon>
    </lineage>
</organism>
<proteinExistence type="predicted"/>
<dbReference type="SMART" id="SM00248">
    <property type="entry name" value="ANK"/>
    <property type="match status" value="4"/>
</dbReference>
<feature type="repeat" description="ANK" evidence="3">
    <location>
        <begin position="39"/>
        <end position="75"/>
    </location>
</feature>
<dbReference type="Gene3D" id="1.25.40.20">
    <property type="entry name" value="Ankyrin repeat-containing domain"/>
    <property type="match status" value="1"/>
</dbReference>
<dbReference type="Proteomes" id="UP001208570">
    <property type="component" value="Unassembled WGS sequence"/>
</dbReference>
<evidence type="ECO:0000256" key="4">
    <source>
        <dbReference type="SAM" id="MobiDB-lite"/>
    </source>
</evidence>
<keyword evidence="6" id="KW-1185">Reference proteome</keyword>
<evidence type="ECO:0000313" key="6">
    <source>
        <dbReference type="Proteomes" id="UP001208570"/>
    </source>
</evidence>
<feature type="region of interest" description="Disordered" evidence="4">
    <location>
        <begin position="398"/>
        <end position="492"/>
    </location>
</feature>
<dbReference type="Pfam" id="PF12796">
    <property type="entry name" value="Ank_2"/>
    <property type="match status" value="1"/>
</dbReference>
<dbReference type="PANTHER" id="PTHR24198:SF165">
    <property type="entry name" value="ANKYRIN REPEAT-CONTAINING PROTEIN-RELATED"/>
    <property type="match status" value="1"/>
</dbReference>
<evidence type="ECO:0000313" key="5">
    <source>
        <dbReference type="EMBL" id="KAK2155158.1"/>
    </source>
</evidence>
<feature type="compositionally biased region" description="Polar residues" evidence="4">
    <location>
        <begin position="360"/>
        <end position="372"/>
    </location>
</feature>
<evidence type="ECO:0000256" key="2">
    <source>
        <dbReference type="ARBA" id="ARBA00023043"/>
    </source>
</evidence>
<accession>A0AAD9JME5</accession>
<dbReference type="EMBL" id="JAODUP010000247">
    <property type="protein sequence ID" value="KAK2155158.1"/>
    <property type="molecule type" value="Genomic_DNA"/>
</dbReference>
<name>A0AAD9JME5_9ANNE</name>
<dbReference type="PROSITE" id="PS50088">
    <property type="entry name" value="ANK_REPEAT"/>
    <property type="match status" value="1"/>
</dbReference>
<comment type="caution">
    <text evidence="5">The sequence shown here is derived from an EMBL/GenBank/DDBJ whole genome shotgun (WGS) entry which is preliminary data.</text>
</comment>
<evidence type="ECO:0000256" key="1">
    <source>
        <dbReference type="ARBA" id="ARBA00022737"/>
    </source>
</evidence>
<keyword evidence="2 3" id="KW-0040">ANK repeat</keyword>
<feature type="region of interest" description="Disordered" evidence="4">
    <location>
        <begin position="346"/>
        <end position="372"/>
    </location>
</feature>
<keyword evidence="1" id="KW-0677">Repeat</keyword>
<dbReference type="InterPro" id="IPR036770">
    <property type="entry name" value="Ankyrin_rpt-contain_sf"/>
</dbReference>
<dbReference type="PROSITE" id="PS50297">
    <property type="entry name" value="ANK_REP_REGION"/>
    <property type="match status" value="1"/>
</dbReference>
<reference evidence="5" key="1">
    <citation type="journal article" date="2023" name="Mol. Biol. Evol.">
        <title>Third-Generation Sequencing Reveals the Adaptive Role of the Epigenome in Three Deep-Sea Polychaetes.</title>
        <authorList>
            <person name="Perez M."/>
            <person name="Aroh O."/>
            <person name="Sun Y."/>
            <person name="Lan Y."/>
            <person name="Juniper S.K."/>
            <person name="Young C.R."/>
            <person name="Angers B."/>
            <person name="Qian P.Y."/>
        </authorList>
    </citation>
    <scope>NUCLEOTIDE SEQUENCE</scope>
    <source>
        <strain evidence="5">P08H-3</strain>
    </source>
</reference>
<gene>
    <name evidence="5" type="ORF">LSH36_247g02035</name>
</gene>
<dbReference type="PANTHER" id="PTHR24198">
    <property type="entry name" value="ANKYRIN REPEAT AND PROTEIN KINASE DOMAIN-CONTAINING PROTEIN"/>
    <property type="match status" value="1"/>
</dbReference>
<sequence length="521" mass="58798">MIVVQTLGFLDRTILNDRLQQLKYMFRDEDSLSGIRTQEGLSPLVLALKISDQRRRQKMFNFLLSRGADISHKDPKYKRDVLMWTCYYGRVDQVSKLLDHAPGEFDLRDPDVDGMLPIHYAVRSGNPLCVLHLVKEMKRYRVPVDVPNPSGLTPLLEAKRLGYEMIAQILIKEGGACPSQFDTKRFRTKSRWSEAGHAEREDENQKRILEEVRIVGSFRAHTSYQKRRELSSNWQTLTGATTKSTGHFVPSNRPKTSPVHLETLRREEMYADLEIRDLQKIVEGQASVQDIRKLRDVEGTGAEAKVLDIPSDRYAFNMRQHGRVHVWPKLNLLMSLSEKASTLPTNAFANSVPSERKTDSSTNRPSANQSSHNAMLTSMLTSLSQQMSSAYRKTIVPKPRAVAVQPPSPGRRRKKDSTLAFIMKTTSSVRRTARSVDPLSRGLGTGKSTRASGQFGKKPLKSESKQPTSHGRRRGGGGGGGETLSHNTKQSQLARLKGLNPEWRLFLLRTKFAENPENLTL</sequence>
<dbReference type="SUPFAM" id="SSF48403">
    <property type="entry name" value="Ankyrin repeat"/>
    <property type="match status" value="1"/>
</dbReference>
<dbReference type="InterPro" id="IPR002110">
    <property type="entry name" value="Ankyrin_rpt"/>
</dbReference>
<protein>
    <submittedName>
        <fullName evidence="5">Uncharacterized protein</fullName>
    </submittedName>
</protein>
<evidence type="ECO:0000256" key="3">
    <source>
        <dbReference type="PROSITE-ProRule" id="PRU00023"/>
    </source>
</evidence>
<dbReference type="AlphaFoldDB" id="A0AAD9JME5"/>